<keyword evidence="1" id="KW-1133">Transmembrane helix</keyword>
<evidence type="ECO:0000313" key="3">
    <source>
        <dbReference type="Proteomes" id="UP000325122"/>
    </source>
</evidence>
<evidence type="ECO:0000313" key="2">
    <source>
        <dbReference type="EMBL" id="KAA5804140.1"/>
    </source>
</evidence>
<organism evidence="2 3">
    <name type="scientific">Alkalicaulis satelles</name>
    <dbReference type="NCBI Taxonomy" id="2609175"/>
    <lineage>
        <taxon>Bacteria</taxon>
        <taxon>Pseudomonadati</taxon>
        <taxon>Pseudomonadota</taxon>
        <taxon>Alphaproteobacteria</taxon>
        <taxon>Maricaulales</taxon>
        <taxon>Maricaulaceae</taxon>
        <taxon>Alkalicaulis</taxon>
    </lineage>
</organism>
<feature type="transmembrane region" description="Helical" evidence="1">
    <location>
        <begin position="20"/>
        <end position="38"/>
    </location>
</feature>
<keyword evidence="3" id="KW-1185">Reference proteome</keyword>
<sequence>MAPGGYRWLYADAISADGRFSLVLITLLGSVFSPYYAWAGRRAPLDHCALNVCLYGPGVRRWAMTERRAGEVEAGEDHVRLGPSAVRFEDGALIYDIAEYGAPVPLRVRGQVVIRPEAEQSETFTLDAAGRHVWRPIWPRARVEARFTAPDLRFSGEAYVDMNAGEEPLEAGFRSWNWARTALPDGAAILYDSVWKDGGGQGLALRIGPDGKAAAFDPPPLKDLPLTGWRVARAARSEGSAQVQQTLEDTPFYARSLISTELLGAPRKSMHESLDLTRFSSPVVKMMLPFRMPRAFWR</sequence>
<proteinExistence type="predicted"/>
<protein>
    <submittedName>
        <fullName evidence="2">Carotenoid 1,2-hydratase</fullName>
    </submittedName>
</protein>
<dbReference type="CDD" id="cd21471">
    <property type="entry name" value="CrtC-like"/>
    <property type="match status" value="1"/>
</dbReference>
<reference evidence="2 3" key="1">
    <citation type="submission" date="2019-09" db="EMBL/GenBank/DDBJ databases">
        <authorList>
            <person name="Kevbrin V."/>
            <person name="Grouzdev D.S."/>
        </authorList>
    </citation>
    <scope>NUCLEOTIDE SEQUENCE [LARGE SCALE GENOMIC DNA]</scope>
    <source>
        <strain evidence="2 3">G-192</strain>
    </source>
</reference>
<gene>
    <name evidence="2" type="ORF">F1654_09715</name>
</gene>
<keyword evidence="1" id="KW-0472">Membrane</keyword>
<name>A0A5M6ZII0_9PROT</name>
<dbReference type="SUPFAM" id="SSF159245">
    <property type="entry name" value="AttH-like"/>
    <property type="match status" value="1"/>
</dbReference>
<evidence type="ECO:0000256" key="1">
    <source>
        <dbReference type="SAM" id="Phobius"/>
    </source>
</evidence>
<dbReference type="EMBL" id="VWOJ01000002">
    <property type="protein sequence ID" value="KAA5804140.1"/>
    <property type="molecule type" value="Genomic_DNA"/>
</dbReference>
<dbReference type="AlphaFoldDB" id="A0A5M6ZII0"/>
<comment type="caution">
    <text evidence="2">The sequence shown here is derived from an EMBL/GenBank/DDBJ whole genome shotgun (WGS) entry which is preliminary data.</text>
</comment>
<accession>A0A5M6ZII0</accession>
<keyword evidence="1" id="KW-0812">Transmembrane</keyword>
<dbReference type="Proteomes" id="UP000325122">
    <property type="component" value="Unassembled WGS sequence"/>
</dbReference>